<dbReference type="EMBL" id="SHMF01000001">
    <property type="protein sequence ID" value="TAA37216.1"/>
    <property type="molecule type" value="Genomic_DNA"/>
</dbReference>
<dbReference type="Proteomes" id="UP000292087">
    <property type="component" value="Unassembled WGS sequence"/>
</dbReference>
<organism evidence="1 2">
    <name type="scientific">Pseudoxanthomonas winnipegensis</name>
    <dbReference type="NCBI Taxonomy" id="2480810"/>
    <lineage>
        <taxon>Bacteria</taxon>
        <taxon>Pseudomonadati</taxon>
        <taxon>Pseudomonadota</taxon>
        <taxon>Gammaproteobacteria</taxon>
        <taxon>Lysobacterales</taxon>
        <taxon>Lysobacteraceae</taxon>
        <taxon>Pseudoxanthomonas</taxon>
    </lineage>
</organism>
<dbReference type="RefSeq" id="WP_130522249.1">
    <property type="nucleotide sequence ID" value="NZ_SHMF01000001.1"/>
</dbReference>
<reference evidence="1 2" key="1">
    <citation type="submission" date="2019-02" db="EMBL/GenBank/DDBJ databases">
        <title>WGS of Pseudoxanthomonas species novum from clinical isolates.</title>
        <authorList>
            <person name="Bernier A.-M."/>
            <person name="Bernard K."/>
            <person name="Vachon A."/>
        </authorList>
    </citation>
    <scope>NUCLEOTIDE SEQUENCE [LARGE SCALE GENOMIC DNA]</scope>
    <source>
        <strain evidence="1 2">NML140781</strain>
    </source>
</reference>
<gene>
    <name evidence="1" type="ORF">EA656_00615</name>
</gene>
<comment type="caution">
    <text evidence="1">The sequence shown here is derived from an EMBL/GenBank/DDBJ whole genome shotgun (WGS) entry which is preliminary data.</text>
</comment>
<name>A0A4Q8LXQ6_9GAMM</name>
<protein>
    <submittedName>
        <fullName evidence="1">Uncharacterized protein</fullName>
    </submittedName>
</protein>
<dbReference type="AlphaFoldDB" id="A0A4Q8LXQ6"/>
<proteinExistence type="predicted"/>
<sequence>MRLDSIERESHCKMIRHFHRRWGVCMQVLIDQACFGLPGLESLGDDELIQLHKDLERAQDCMRDGVNFEDAGLLKSRYG</sequence>
<evidence type="ECO:0000313" key="1">
    <source>
        <dbReference type="EMBL" id="TAA37216.1"/>
    </source>
</evidence>
<evidence type="ECO:0000313" key="2">
    <source>
        <dbReference type="Proteomes" id="UP000292087"/>
    </source>
</evidence>
<accession>A0A4Q8LXQ6</accession>